<organism evidence="3 4">
    <name type="scientific">Amanita muscaria (strain Koide BX008)</name>
    <dbReference type="NCBI Taxonomy" id="946122"/>
    <lineage>
        <taxon>Eukaryota</taxon>
        <taxon>Fungi</taxon>
        <taxon>Dikarya</taxon>
        <taxon>Basidiomycota</taxon>
        <taxon>Agaricomycotina</taxon>
        <taxon>Agaricomycetes</taxon>
        <taxon>Agaricomycetidae</taxon>
        <taxon>Agaricales</taxon>
        <taxon>Pluteineae</taxon>
        <taxon>Amanitaceae</taxon>
        <taxon>Amanita</taxon>
    </lineage>
</organism>
<dbReference type="GO" id="GO:0016838">
    <property type="term" value="F:carbon-oxygen lyase activity, acting on phosphates"/>
    <property type="evidence" value="ECO:0007669"/>
    <property type="project" value="InterPro"/>
</dbReference>
<evidence type="ECO:0000313" key="3">
    <source>
        <dbReference type="EMBL" id="KIL66611.1"/>
    </source>
</evidence>
<name>A0A0C2XB92_AMAMK</name>
<dbReference type="AlphaFoldDB" id="A0A0C2XB92"/>
<evidence type="ECO:0000313" key="4">
    <source>
        <dbReference type="Proteomes" id="UP000054549"/>
    </source>
</evidence>
<evidence type="ECO:0000256" key="1">
    <source>
        <dbReference type="ARBA" id="ARBA00007946"/>
    </source>
</evidence>
<dbReference type="Pfam" id="PF06330">
    <property type="entry name" value="TRI5"/>
    <property type="match status" value="2"/>
</dbReference>
<keyword evidence="4" id="KW-1185">Reference proteome</keyword>
<protein>
    <recommendedName>
        <fullName evidence="5">Trichodiene synthase</fullName>
    </recommendedName>
</protein>
<dbReference type="STRING" id="946122.A0A0C2XB92"/>
<dbReference type="OrthoDB" id="2998174at2759"/>
<evidence type="ECO:0000256" key="2">
    <source>
        <dbReference type="ARBA" id="ARBA00023239"/>
    </source>
</evidence>
<dbReference type="InterPro" id="IPR024652">
    <property type="entry name" value="Trichodiene_synth"/>
</dbReference>
<dbReference type="EMBL" id="KN818235">
    <property type="protein sequence ID" value="KIL66611.1"/>
    <property type="molecule type" value="Genomic_DNA"/>
</dbReference>
<keyword evidence="2" id="KW-0456">Lyase</keyword>
<gene>
    <name evidence="3" type="ORF">M378DRAFT_370259</name>
</gene>
<dbReference type="InParanoid" id="A0A0C2XB92"/>
<dbReference type="InterPro" id="IPR008949">
    <property type="entry name" value="Isoprenoid_synthase_dom_sf"/>
</dbReference>
<reference evidence="3 4" key="1">
    <citation type="submission" date="2014-04" db="EMBL/GenBank/DDBJ databases">
        <title>Evolutionary Origins and Diversification of the Mycorrhizal Mutualists.</title>
        <authorList>
            <consortium name="DOE Joint Genome Institute"/>
            <consortium name="Mycorrhizal Genomics Consortium"/>
            <person name="Kohler A."/>
            <person name="Kuo A."/>
            <person name="Nagy L.G."/>
            <person name="Floudas D."/>
            <person name="Copeland A."/>
            <person name="Barry K.W."/>
            <person name="Cichocki N."/>
            <person name="Veneault-Fourrey C."/>
            <person name="LaButti K."/>
            <person name="Lindquist E.A."/>
            <person name="Lipzen A."/>
            <person name="Lundell T."/>
            <person name="Morin E."/>
            <person name="Murat C."/>
            <person name="Riley R."/>
            <person name="Ohm R."/>
            <person name="Sun H."/>
            <person name="Tunlid A."/>
            <person name="Henrissat B."/>
            <person name="Grigoriev I.V."/>
            <person name="Hibbett D.S."/>
            <person name="Martin F."/>
        </authorList>
    </citation>
    <scope>NUCLEOTIDE SEQUENCE [LARGE SCALE GENOMIC DNA]</scope>
    <source>
        <strain evidence="3 4">Koide BX008</strain>
    </source>
</reference>
<dbReference type="Proteomes" id="UP000054549">
    <property type="component" value="Unassembled WGS sequence"/>
</dbReference>
<proteinExistence type="inferred from homology"/>
<sequence>MENTHAQNIKNVCETLLCRLNIPYQRVETDSAFYADCRAAAVERGIPLNGESSLGRCFHTGVDLAAIVYGHLEYETQVYVALWGATAAACEDTCNNDIELLQNFCHRYVKGIKHGHPMVDAYDSLLRELPKYFEPFAAETLLQSGMEFFVGLVWEYELQKNPVSVDGQFSVSFFLTPAQPEITCAKGFPVFMKNLAGLSRMCAMLIFPRGISLRSYMEAIPDCMTYVNVINDIFSLYKEELANESINFVSTMAKSSGKTKIEVIQQLADETIETCNAVTSVLSESPEALDAFQKFIRGYVYFHIANKRYKIADLWATCVKEQFVTLSRAEPGS</sequence>
<dbReference type="SUPFAM" id="SSF48576">
    <property type="entry name" value="Terpenoid synthases"/>
    <property type="match status" value="1"/>
</dbReference>
<dbReference type="HOGENOM" id="CLU_052212_0_2_1"/>
<comment type="similarity">
    <text evidence="1">Belongs to the trichodiene synthase family.</text>
</comment>
<dbReference type="Gene3D" id="1.10.600.10">
    <property type="entry name" value="Farnesyl Diphosphate Synthase"/>
    <property type="match status" value="1"/>
</dbReference>
<accession>A0A0C2XB92</accession>
<evidence type="ECO:0008006" key="5">
    <source>
        <dbReference type="Google" id="ProtNLM"/>
    </source>
</evidence>